<evidence type="ECO:0000256" key="4">
    <source>
        <dbReference type="HAMAP-Rule" id="MF_01366"/>
    </source>
</evidence>
<dbReference type="InterPro" id="IPR005822">
    <property type="entry name" value="Ribosomal_uL13"/>
</dbReference>
<organism evidence="7 8">
    <name type="scientific">Candidatus Woesebacteria bacterium GWA1_42_12</name>
    <dbReference type="NCBI Taxonomy" id="1802472"/>
    <lineage>
        <taxon>Bacteria</taxon>
        <taxon>Candidatus Woeseibacteriota</taxon>
    </lineage>
</organism>
<evidence type="ECO:0000256" key="2">
    <source>
        <dbReference type="ARBA" id="ARBA00022980"/>
    </source>
</evidence>
<proteinExistence type="inferred from homology"/>
<dbReference type="PIRSF" id="PIRSF002181">
    <property type="entry name" value="Ribosomal_L13"/>
    <property type="match status" value="1"/>
</dbReference>
<keyword evidence="3 4" id="KW-0687">Ribonucleoprotein</keyword>
<dbReference type="InterPro" id="IPR005823">
    <property type="entry name" value="Ribosomal_uL13_bac-type"/>
</dbReference>
<dbReference type="Gene3D" id="3.90.1180.10">
    <property type="entry name" value="Ribosomal protein L13"/>
    <property type="match status" value="1"/>
</dbReference>
<accession>A0A1F7WPH9</accession>
<comment type="function">
    <text evidence="4 6">This protein is one of the early assembly proteins of the 50S ribosomal subunit, although it is not seen to bind rRNA by itself. It is important during the early stages of 50S assembly.</text>
</comment>
<dbReference type="EMBL" id="MGFK01000006">
    <property type="protein sequence ID" value="OGM04754.1"/>
    <property type="molecule type" value="Genomic_DNA"/>
</dbReference>
<protein>
    <recommendedName>
        <fullName evidence="4">Large ribosomal subunit protein uL13</fullName>
    </recommendedName>
</protein>
<dbReference type="Proteomes" id="UP000177091">
    <property type="component" value="Unassembled WGS sequence"/>
</dbReference>
<dbReference type="GO" id="GO:0003729">
    <property type="term" value="F:mRNA binding"/>
    <property type="evidence" value="ECO:0007669"/>
    <property type="project" value="TreeGrafter"/>
</dbReference>
<dbReference type="HAMAP" id="MF_01366">
    <property type="entry name" value="Ribosomal_uL13"/>
    <property type="match status" value="1"/>
</dbReference>
<evidence type="ECO:0000313" key="8">
    <source>
        <dbReference type="Proteomes" id="UP000177091"/>
    </source>
</evidence>
<dbReference type="Pfam" id="PF00572">
    <property type="entry name" value="Ribosomal_L13"/>
    <property type="match status" value="1"/>
</dbReference>
<dbReference type="InterPro" id="IPR023563">
    <property type="entry name" value="Ribosomal_uL13_CS"/>
</dbReference>
<evidence type="ECO:0000256" key="5">
    <source>
        <dbReference type="RuleBase" id="RU003877"/>
    </source>
</evidence>
<dbReference type="GO" id="GO:1990904">
    <property type="term" value="C:ribonucleoprotein complex"/>
    <property type="evidence" value="ECO:0007669"/>
    <property type="project" value="UniProtKB-KW"/>
</dbReference>
<evidence type="ECO:0000256" key="6">
    <source>
        <dbReference type="RuleBase" id="RU003878"/>
    </source>
</evidence>
<evidence type="ECO:0000313" key="7">
    <source>
        <dbReference type="EMBL" id="OGM04754.1"/>
    </source>
</evidence>
<dbReference type="NCBIfam" id="TIGR01066">
    <property type="entry name" value="rplM_bact"/>
    <property type="match status" value="1"/>
</dbReference>
<dbReference type="InterPro" id="IPR036899">
    <property type="entry name" value="Ribosomal_uL13_sf"/>
</dbReference>
<dbReference type="AlphaFoldDB" id="A0A1F7WPH9"/>
<gene>
    <name evidence="4 6" type="primary">rplM</name>
    <name evidence="7" type="ORF">A2112_02355</name>
</gene>
<comment type="caution">
    <text evidence="7">The sequence shown here is derived from an EMBL/GenBank/DDBJ whole genome shotgun (WGS) entry which is preliminary data.</text>
</comment>
<dbReference type="PANTHER" id="PTHR11545">
    <property type="entry name" value="RIBOSOMAL PROTEIN L13"/>
    <property type="match status" value="1"/>
</dbReference>
<dbReference type="GO" id="GO:0003735">
    <property type="term" value="F:structural constituent of ribosome"/>
    <property type="evidence" value="ECO:0007669"/>
    <property type="project" value="InterPro"/>
</dbReference>
<comment type="subunit">
    <text evidence="4">Part of the 50S ribosomal subunit.</text>
</comment>
<keyword evidence="2 4" id="KW-0689">Ribosomal protein</keyword>
<name>A0A1F7WPH9_9BACT</name>
<sequence>MKTYHTKAKEIVRSWNLLDAKGEILGRLATKAASMLMGKHKVTYSAHVDIGDYVVIVNSEKIKLSGKKTSQKVYRSHSGYPGGFKEVSFAKLSKESPAKVIELAISGMLPGNRLKRARLERLKVLVGERNPYEDKFKENGKN</sequence>
<reference evidence="7 8" key="1">
    <citation type="journal article" date="2016" name="Nat. Commun.">
        <title>Thousands of microbial genomes shed light on interconnected biogeochemical processes in an aquifer system.</title>
        <authorList>
            <person name="Anantharaman K."/>
            <person name="Brown C.T."/>
            <person name="Hug L.A."/>
            <person name="Sharon I."/>
            <person name="Castelle C.J."/>
            <person name="Probst A.J."/>
            <person name="Thomas B.C."/>
            <person name="Singh A."/>
            <person name="Wilkins M.J."/>
            <person name="Karaoz U."/>
            <person name="Brodie E.L."/>
            <person name="Williams K.H."/>
            <person name="Hubbard S.S."/>
            <person name="Banfield J.F."/>
        </authorList>
    </citation>
    <scope>NUCLEOTIDE SEQUENCE [LARGE SCALE GENOMIC DNA]</scope>
</reference>
<dbReference type="SUPFAM" id="SSF52161">
    <property type="entry name" value="Ribosomal protein L13"/>
    <property type="match status" value="1"/>
</dbReference>
<dbReference type="GO" id="GO:0006412">
    <property type="term" value="P:translation"/>
    <property type="evidence" value="ECO:0007669"/>
    <property type="project" value="UniProtKB-UniRule"/>
</dbReference>
<dbReference type="CDD" id="cd00392">
    <property type="entry name" value="Ribosomal_L13"/>
    <property type="match status" value="1"/>
</dbReference>
<dbReference type="PROSITE" id="PS00783">
    <property type="entry name" value="RIBOSOMAL_L13"/>
    <property type="match status" value="1"/>
</dbReference>
<comment type="similarity">
    <text evidence="1 4 5">Belongs to the universal ribosomal protein uL13 family.</text>
</comment>
<dbReference type="GO" id="GO:0005840">
    <property type="term" value="C:ribosome"/>
    <property type="evidence" value="ECO:0007669"/>
    <property type="project" value="UniProtKB-KW"/>
</dbReference>
<evidence type="ECO:0000256" key="3">
    <source>
        <dbReference type="ARBA" id="ARBA00023274"/>
    </source>
</evidence>
<dbReference type="GO" id="GO:0017148">
    <property type="term" value="P:negative regulation of translation"/>
    <property type="evidence" value="ECO:0007669"/>
    <property type="project" value="TreeGrafter"/>
</dbReference>
<dbReference type="PANTHER" id="PTHR11545:SF2">
    <property type="entry name" value="LARGE RIBOSOMAL SUBUNIT PROTEIN UL13M"/>
    <property type="match status" value="1"/>
</dbReference>
<evidence type="ECO:0000256" key="1">
    <source>
        <dbReference type="ARBA" id="ARBA00006227"/>
    </source>
</evidence>